<evidence type="ECO:0000256" key="1">
    <source>
        <dbReference type="ARBA" id="ARBA00001974"/>
    </source>
</evidence>
<dbReference type="InterPro" id="IPR001041">
    <property type="entry name" value="2Fe-2S_ferredoxin-type"/>
</dbReference>
<gene>
    <name evidence="13" type="ORF">G8E10_24455</name>
</gene>
<dbReference type="EMBL" id="JAANCM010000021">
    <property type="protein sequence ID" value="NHT78853.1"/>
    <property type="molecule type" value="Genomic_DNA"/>
</dbReference>
<dbReference type="GO" id="GO:0051537">
    <property type="term" value="F:2 iron, 2 sulfur cluster binding"/>
    <property type="evidence" value="ECO:0007669"/>
    <property type="project" value="UniProtKB-KW"/>
</dbReference>
<keyword evidence="14" id="KW-1185">Reference proteome</keyword>
<dbReference type="Gene3D" id="3.40.50.80">
    <property type="entry name" value="Nucleotide-binding domain of ferredoxin-NADP reductase (FNR) module"/>
    <property type="match status" value="1"/>
</dbReference>
<dbReference type="PANTHER" id="PTHR47354">
    <property type="entry name" value="NADH OXIDOREDUCTASE HCR"/>
    <property type="match status" value="1"/>
</dbReference>
<dbReference type="Proteomes" id="UP001155840">
    <property type="component" value="Unassembled WGS sequence"/>
</dbReference>
<dbReference type="InterPro" id="IPR012675">
    <property type="entry name" value="Beta-grasp_dom_sf"/>
</dbReference>
<dbReference type="SUPFAM" id="SSF54292">
    <property type="entry name" value="2Fe-2S ferredoxin-like"/>
    <property type="match status" value="1"/>
</dbReference>
<reference evidence="13" key="1">
    <citation type="submission" date="2020-03" db="EMBL/GenBank/DDBJ databases">
        <title>Ferranicluibacter endophyticum gen. nov., sp. nov., a new genus isolated from Rubus ulmifolius Schott. stem.</title>
        <authorList>
            <person name="Roca-Couso R."/>
            <person name="Flores-Felix J.D."/>
            <person name="Igual J.M."/>
            <person name="Rivas R."/>
        </authorList>
    </citation>
    <scope>NUCLEOTIDE SEQUENCE</scope>
    <source>
        <strain evidence="13">CRRU44</strain>
    </source>
</reference>
<keyword evidence="6" id="KW-0560">Oxidoreductase</keyword>
<dbReference type="InterPro" id="IPR008333">
    <property type="entry name" value="Cbr1-like_FAD-bd_dom"/>
</dbReference>
<dbReference type="PROSITE" id="PS51085">
    <property type="entry name" value="2FE2S_FER_2"/>
    <property type="match status" value="1"/>
</dbReference>
<dbReference type="SUPFAM" id="SSF52343">
    <property type="entry name" value="Ferredoxin reductase-like, C-terminal NADP-linked domain"/>
    <property type="match status" value="1"/>
</dbReference>
<evidence type="ECO:0000256" key="8">
    <source>
        <dbReference type="ARBA" id="ARBA00023014"/>
    </source>
</evidence>
<accession>A0AA43ZJ46</accession>
<comment type="cofactor">
    <cofactor evidence="9">
        <name>[2Fe-2S] cluster</name>
        <dbReference type="ChEBI" id="CHEBI:190135"/>
    </cofactor>
</comment>
<dbReference type="Gene3D" id="3.10.20.30">
    <property type="match status" value="1"/>
</dbReference>
<evidence type="ECO:0000256" key="10">
    <source>
        <dbReference type="ARBA" id="ARBA00061434"/>
    </source>
</evidence>
<dbReference type="RefSeq" id="WP_167131034.1">
    <property type="nucleotide sequence ID" value="NZ_JAANCM010000021.1"/>
</dbReference>
<proteinExistence type="inferred from homology"/>
<evidence type="ECO:0000256" key="3">
    <source>
        <dbReference type="ARBA" id="ARBA00022714"/>
    </source>
</evidence>
<dbReference type="PRINTS" id="PR00406">
    <property type="entry name" value="CYTB5RDTASE"/>
</dbReference>
<evidence type="ECO:0000259" key="11">
    <source>
        <dbReference type="PROSITE" id="PS51085"/>
    </source>
</evidence>
<keyword evidence="5" id="KW-0274">FAD</keyword>
<dbReference type="CDD" id="cd00207">
    <property type="entry name" value="fer2"/>
    <property type="match status" value="1"/>
</dbReference>
<dbReference type="PRINTS" id="PR00371">
    <property type="entry name" value="FPNCR"/>
</dbReference>
<protein>
    <submittedName>
        <fullName evidence="13">Hybrid-cluster NAD(P)-dependent oxidoreductase</fullName>
    </submittedName>
</protein>
<sequence>MVQGTGIVSPFRHFDELQPWNDRQHLLECIAVTLEAPDVMTFVFKSDRDGWFRYLPGQFVTLEIPVTADNPVMRTYTLSSTPSRPFSIAVTVKAQATSIGTRWMFDNLRPGMTLKAFGPLGDFSFVRYPGEKYLFVSAGSGITPMMSMTRWFSDCAPQTDVAFVSCARRPDDLLFRAELETLSPGMPNLSLGFVVEGHEPRHGWHGLRGRIDAAKVALLTPDFMSRTVFCCGPEPFMRGVRELLQASGFDMARYHEESFQPAAAPNVDELAVRAGPGDAAGEADTDQPIVAPTITFTMAGKDAKCIPGQTVLQTARAAGVRIGAACESGLCGTCRVMKISGEVEMKHNGGILDEDIEEGYILACCSRPLTDVQIEA</sequence>
<dbReference type="InterPro" id="IPR001709">
    <property type="entry name" value="Flavoprot_Pyr_Nucl_cyt_Rdtase"/>
</dbReference>
<evidence type="ECO:0000256" key="4">
    <source>
        <dbReference type="ARBA" id="ARBA00022723"/>
    </source>
</evidence>
<dbReference type="GO" id="GO:0016491">
    <property type="term" value="F:oxidoreductase activity"/>
    <property type="evidence" value="ECO:0007669"/>
    <property type="project" value="UniProtKB-KW"/>
</dbReference>
<keyword evidence="8" id="KW-0411">Iron-sulfur</keyword>
<keyword evidence="4" id="KW-0479">Metal-binding</keyword>
<dbReference type="InterPro" id="IPR001433">
    <property type="entry name" value="OxRdtase_FAD/NAD-bd"/>
</dbReference>
<evidence type="ECO:0000256" key="6">
    <source>
        <dbReference type="ARBA" id="ARBA00023002"/>
    </source>
</evidence>
<dbReference type="Pfam" id="PF00111">
    <property type="entry name" value="Fer2"/>
    <property type="match status" value="1"/>
</dbReference>
<dbReference type="Pfam" id="PF00175">
    <property type="entry name" value="NAD_binding_1"/>
    <property type="match status" value="1"/>
</dbReference>
<dbReference type="PROSITE" id="PS51384">
    <property type="entry name" value="FAD_FR"/>
    <property type="match status" value="1"/>
</dbReference>
<keyword evidence="3" id="KW-0001">2Fe-2S</keyword>
<comment type="caution">
    <text evidence="13">The sequence shown here is derived from an EMBL/GenBank/DDBJ whole genome shotgun (WGS) entry which is preliminary data.</text>
</comment>
<organism evidence="13 14">
    <name type="scientific">Ferranicluibacter rubi</name>
    <dbReference type="NCBI Taxonomy" id="2715133"/>
    <lineage>
        <taxon>Bacteria</taxon>
        <taxon>Pseudomonadati</taxon>
        <taxon>Pseudomonadota</taxon>
        <taxon>Alphaproteobacteria</taxon>
        <taxon>Hyphomicrobiales</taxon>
        <taxon>Rhizobiaceae</taxon>
        <taxon>Ferranicluibacter</taxon>
    </lineage>
</organism>
<dbReference type="SUPFAM" id="SSF63380">
    <property type="entry name" value="Riboflavin synthase domain-like"/>
    <property type="match status" value="1"/>
</dbReference>
<comment type="similarity">
    <text evidence="10">In the N-terminal section; belongs to the FAD-binding oxidoreductase type 6 family.</text>
</comment>
<keyword evidence="7" id="KW-0408">Iron</keyword>
<evidence type="ECO:0000256" key="9">
    <source>
        <dbReference type="ARBA" id="ARBA00034078"/>
    </source>
</evidence>
<dbReference type="AlphaFoldDB" id="A0AA43ZJ46"/>
<evidence type="ECO:0000256" key="2">
    <source>
        <dbReference type="ARBA" id="ARBA00022630"/>
    </source>
</evidence>
<dbReference type="PANTHER" id="PTHR47354:SF6">
    <property type="entry name" value="NADH OXIDOREDUCTASE HCR"/>
    <property type="match status" value="1"/>
</dbReference>
<dbReference type="InterPro" id="IPR006058">
    <property type="entry name" value="2Fe2S_fd_BS"/>
</dbReference>
<dbReference type="CDD" id="cd06215">
    <property type="entry name" value="FNR_iron_sulfur_binding_1"/>
    <property type="match status" value="1"/>
</dbReference>
<evidence type="ECO:0000313" key="13">
    <source>
        <dbReference type="EMBL" id="NHT78853.1"/>
    </source>
</evidence>
<dbReference type="Gene3D" id="2.40.30.10">
    <property type="entry name" value="Translation factors"/>
    <property type="match status" value="1"/>
</dbReference>
<comment type="cofactor">
    <cofactor evidence="1">
        <name>FAD</name>
        <dbReference type="ChEBI" id="CHEBI:57692"/>
    </cofactor>
</comment>
<dbReference type="InterPro" id="IPR017938">
    <property type="entry name" value="Riboflavin_synthase-like_b-brl"/>
</dbReference>
<feature type="domain" description="2Fe-2S ferredoxin-type" evidence="11">
    <location>
        <begin position="292"/>
        <end position="376"/>
    </location>
</feature>
<dbReference type="InterPro" id="IPR017927">
    <property type="entry name" value="FAD-bd_FR_type"/>
</dbReference>
<evidence type="ECO:0000256" key="7">
    <source>
        <dbReference type="ARBA" id="ARBA00023004"/>
    </source>
</evidence>
<keyword evidence="2" id="KW-0285">Flavoprotein</keyword>
<dbReference type="PROSITE" id="PS00197">
    <property type="entry name" value="2FE2S_FER_1"/>
    <property type="match status" value="1"/>
</dbReference>
<dbReference type="InterPro" id="IPR050415">
    <property type="entry name" value="MRET"/>
</dbReference>
<dbReference type="Pfam" id="PF00970">
    <property type="entry name" value="FAD_binding_6"/>
    <property type="match status" value="1"/>
</dbReference>
<name>A0AA43ZJ46_9HYPH</name>
<feature type="domain" description="FAD-binding FR-type" evidence="12">
    <location>
        <begin position="22"/>
        <end position="126"/>
    </location>
</feature>
<evidence type="ECO:0000259" key="12">
    <source>
        <dbReference type="PROSITE" id="PS51384"/>
    </source>
</evidence>
<evidence type="ECO:0000256" key="5">
    <source>
        <dbReference type="ARBA" id="ARBA00022827"/>
    </source>
</evidence>
<dbReference type="InterPro" id="IPR036010">
    <property type="entry name" value="2Fe-2S_ferredoxin-like_sf"/>
</dbReference>
<evidence type="ECO:0000313" key="14">
    <source>
        <dbReference type="Proteomes" id="UP001155840"/>
    </source>
</evidence>
<dbReference type="GO" id="GO:0046872">
    <property type="term" value="F:metal ion binding"/>
    <property type="evidence" value="ECO:0007669"/>
    <property type="project" value="UniProtKB-KW"/>
</dbReference>
<dbReference type="InterPro" id="IPR039261">
    <property type="entry name" value="FNR_nucleotide-bd"/>
</dbReference>